<evidence type="ECO:0000256" key="10">
    <source>
        <dbReference type="ARBA" id="ARBA00084094"/>
    </source>
</evidence>
<keyword evidence="4" id="KW-0645">Protease</keyword>
<evidence type="ECO:0000256" key="4">
    <source>
        <dbReference type="ARBA" id="ARBA00022670"/>
    </source>
</evidence>
<dbReference type="SMART" id="SM00020">
    <property type="entry name" value="Tryp_SPc"/>
    <property type="match status" value="1"/>
</dbReference>
<feature type="chain" id="PRO_5039935041" evidence="11">
    <location>
        <begin position="20"/>
        <end position="282"/>
    </location>
</feature>
<dbReference type="GO" id="GO:0090729">
    <property type="term" value="F:toxin activity"/>
    <property type="evidence" value="ECO:0007669"/>
    <property type="project" value="UniProtKB-KW"/>
</dbReference>
<evidence type="ECO:0000256" key="2">
    <source>
        <dbReference type="ARBA" id="ARBA00007664"/>
    </source>
</evidence>
<comment type="function">
    <text evidence="9">Fibrinolytic activity; shows preferential cleavage of Arg-Gly bonds in all three fibrinogen chains. Contact with the caterpillars causes severe bleeding, due the anticoagulant effect of the protein.</text>
</comment>
<evidence type="ECO:0000313" key="14">
    <source>
        <dbReference type="RefSeq" id="XP_022827151.1"/>
    </source>
</evidence>
<dbReference type="InterPro" id="IPR009003">
    <property type="entry name" value="Peptidase_S1_PA"/>
</dbReference>
<evidence type="ECO:0000256" key="1">
    <source>
        <dbReference type="ARBA" id="ARBA00004239"/>
    </source>
</evidence>
<organism evidence="13 14">
    <name type="scientific">Spodoptera litura</name>
    <name type="common">Asian cotton leafworm</name>
    <dbReference type="NCBI Taxonomy" id="69820"/>
    <lineage>
        <taxon>Eukaryota</taxon>
        <taxon>Metazoa</taxon>
        <taxon>Ecdysozoa</taxon>
        <taxon>Arthropoda</taxon>
        <taxon>Hexapoda</taxon>
        <taxon>Insecta</taxon>
        <taxon>Pterygota</taxon>
        <taxon>Neoptera</taxon>
        <taxon>Endopterygota</taxon>
        <taxon>Lepidoptera</taxon>
        <taxon>Glossata</taxon>
        <taxon>Ditrysia</taxon>
        <taxon>Noctuoidea</taxon>
        <taxon>Noctuidae</taxon>
        <taxon>Amphipyrinae</taxon>
        <taxon>Spodoptera</taxon>
    </lineage>
</organism>
<evidence type="ECO:0000256" key="9">
    <source>
        <dbReference type="ARBA" id="ARBA00055534"/>
    </source>
</evidence>
<keyword evidence="10" id="KW-1205">Fibrinolytic toxin</keyword>
<evidence type="ECO:0000256" key="6">
    <source>
        <dbReference type="ARBA" id="ARBA00022825"/>
    </source>
</evidence>
<reference evidence="14" key="1">
    <citation type="submission" date="2025-08" db="UniProtKB">
        <authorList>
            <consortium name="RefSeq"/>
        </authorList>
    </citation>
    <scope>IDENTIFICATION</scope>
    <source>
        <strain evidence="14">Ishihara</strain>
        <tissue evidence="14">Whole body</tissue>
    </source>
</reference>
<dbReference type="InterPro" id="IPR050430">
    <property type="entry name" value="Peptidase_S1"/>
</dbReference>
<dbReference type="PROSITE" id="PS50240">
    <property type="entry name" value="TRYPSIN_DOM"/>
    <property type="match status" value="1"/>
</dbReference>
<keyword evidence="6" id="KW-0720">Serine protease</keyword>
<dbReference type="InterPro" id="IPR043504">
    <property type="entry name" value="Peptidase_S1_PA_chymotrypsin"/>
</dbReference>
<feature type="signal peptide" evidence="11">
    <location>
        <begin position="1"/>
        <end position="19"/>
    </location>
</feature>
<comment type="subcellular location">
    <subcellularLocation>
        <location evidence="1">Secreted</location>
        <location evidence="1">Extracellular space</location>
    </subcellularLocation>
</comment>
<dbReference type="GO" id="GO:0004252">
    <property type="term" value="F:serine-type endopeptidase activity"/>
    <property type="evidence" value="ECO:0007669"/>
    <property type="project" value="InterPro"/>
</dbReference>
<dbReference type="PANTHER" id="PTHR24276:SF91">
    <property type="entry name" value="AT26814P-RELATED"/>
    <property type="match status" value="1"/>
</dbReference>
<evidence type="ECO:0000256" key="7">
    <source>
        <dbReference type="ARBA" id="ARBA00023157"/>
    </source>
</evidence>
<accession>A0A9J7EEE8</accession>
<name>A0A9J7EEE8_SPOLT</name>
<dbReference type="InterPro" id="IPR001254">
    <property type="entry name" value="Trypsin_dom"/>
</dbReference>
<keyword evidence="7" id="KW-1015">Disulfide bond</keyword>
<dbReference type="AlphaFoldDB" id="A0A9J7EEE8"/>
<dbReference type="Gene3D" id="2.40.10.10">
    <property type="entry name" value="Trypsin-like serine proteases"/>
    <property type="match status" value="2"/>
</dbReference>
<dbReference type="CDD" id="cd00190">
    <property type="entry name" value="Tryp_SPc"/>
    <property type="match status" value="1"/>
</dbReference>
<dbReference type="GeneID" id="111356884"/>
<evidence type="ECO:0000259" key="12">
    <source>
        <dbReference type="PROSITE" id="PS50240"/>
    </source>
</evidence>
<feature type="domain" description="Peptidase S1" evidence="12">
    <location>
        <begin position="40"/>
        <end position="282"/>
    </location>
</feature>
<comment type="similarity">
    <text evidence="2">Belongs to the peptidase S1 family.</text>
</comment>
<keyword evidence="13" id="KW-1185">Reference proteome</keyword>
<keyword evidence="3" id="KW-0800">Toxin</keyword>
<evidence type="ECO:0000256" key="3">
    <source>
        <dbReference type="ARBA" id="ARBA00022656"/>
    </source>
</evidence>
<dbReference type="GO" id="GO:0006508">
    <property type="term" value="P:proteolysis"/>
    <property type="evidence" value="ECO:0007669"/>
    <property type="project" value="UniProtKB-KW"/>
</dbReference>
<sequence length="282" mass="30260">MDYKIGLLVFITLLIGSFALPKPEDDMSIFFDHTDANARIVGGTQAAVGSHPHMVAMTTGVWLKSFLCGGSLISQRTVLTAAHCIAPVFGGGSLLRSVRVVVGTNRWNSGGVVHTLDRNVTHPHYVSSTIKNDIGILITSTNVVLNNLVQVVPITYSYIGEGVQARVAGWGLTRRGGMSVSRTLIELTTRTIDGDDCVAHAARAAIELNMRHAPPVEPHIEVCTFHSAGFGNCNGDSGSALRRVDNGQQFGIVSWGFPCARGAPDMYVRLSAYESWLKSVVV</sequence>
<evidence type="ECO:0000313" key="13">
    <source>
        <dbReference type="Proteomes" id="UP000301870"/>
    </source>
</evidence>
<dbReference type="InterPro" id="IPR018114">
    <property type="entry name" value="TRYPSIN_HIS"/>
</dbReference>
<keyword evidence="5" id="KW-0378">Hydrolase</keyword>
<evidence type="ECO:0000256" key="11">
    <source>
        <dbReference type="SAM" id="SignalP"/>
    </source>
</evidence>
<keyword evidence="11" id="KW-0732">Signal</keyword>
<dbReference type="Proteomes" id="UP000301870">
    <property type="component" value="Chromosome 23"/>
</dbReference>
<dbReference type="PROSITE" id="PS00134">
    <property type="entry name" value="TRYPSIN_HIS"/>
    <property type="match status" value="1"/>
</dbReference>
<gene>
    <name evidence="14" type="primary">LOC111356884</name>
</gene>
<protein>
    <submittedName>
        <fullName evidence="14">Chymotrypsin-1-like</fullName>
    </submittedName>
</protein>
<evidence type="ECO:0000256" key="5">
    <source>
        <dbReference type="ARBA" id="ARBA00022801"/>
    </source>
</evidence>
<dbReference type="Pfam" id="PF00089">
    <property type="entry name" value="Trypsin"/>
    <property type="match status" value="1"/>
</dbReference>
<dbReference type="GO" id="GO:0005576">
    <property type="term" value="C:extracellular region"/>
    <property type="evidence" value="ECO:0007669"/>
    <property type="project" value="UniProtKB-SubCell"/>
</dbReference>
<dbReference type="SUPFAM" id="SSF50494">
    <property type="entry name" value="Trypsin-like serine proteases"/>
    <property type="match status" value="1"/>
</dbReference>
<dbReference type="OrthoDB" id="5565075at2759"/>
<dbReference type="InterPro" id="IPR001314">
    <property type="entry name" value="Peptidase_S1A"/>
</dbReference>
<dbReference type="PANTHER" id="PTHR24276">
    <property type="entry name" value="POLYSERASE-RELATED"/>
    <property type="match status" value="1"/>
</dbReference>
<proteinExistence type="inferred from homology"/>
<dbReference type="RefSeq" id="XP_022827151.1">
    <property type="nucleotide sequence ID" value="XM_022971383.1"/>
</dbReference>
<dbReference type="PRINTS" id="PR00722">
    <property type="entry name" value="CHYMOTRYPSIN"/>
</dbReference>
<keyword evidence="8" id="KW-1199">Hemostasis impairing toxin</keyword>
<dbReference type="KEGG" id="sliu:111356884"/>
<evidence type="ECO:0000256" key="8">
    <source>
        <dbReference type="ARBA" id="ARBA00023240"/>
    </source>
</evidence>
<dbReference type="FunFam" id="2.40.10.10:FF:000068">
    <property type="entry name" value="transmembrane protease serine 2"/>
    <property type="match status" value="1"/>
</dbReference>